<evidence type="ECO:0008006" key="3">
    <source>
        <dbReference type="Google" id="ProtNLM"/>
    </source>
</evidence>
<organism evidence="1 2">
    <name type="scientific">Azohydromonas lata</name>
    <dbReference type="NCBI Taxonomy" id="45677"/>
    <lineage>
        <taxon>Bacteria</taxon>
        <taxon>Pseudomonadati</taxon>
        <taxon>Pseudomonadota</taxon>
        <taxon>Betaproteobacteria</taxon>
        <taxon>Burkholderiales</taxon>
        <taxon>Sphaerotilaceae</taxon>
        <taxon>Azohydromonas</taxon>
    </lineage>
</organism>
<dbReference type="Gene3D" id="1.25.40.10">
    <property type="entry name" value="Tetratricopeptide repeat domain"/>
    <property type="match status" value="1"/>
</dbReference>
<evidence type="ECO:0000313" key="1">
    <source>
        <dbReference type="EMBL" id="MDZ5458483.1"/>
    </source>
</evidence>
<proteinExistence type="predicted"/>
<dbReference type="SUPFAM" id="SSF48452">
    <property type="entry name" value="TPR-like"/>
    <property type="match status" value="1"/>
</dbReference>
<keyword evidence="2" id="KW-1185">Reference proteome</keyword>
<comment type="caution">
    <text evidence="1">The sequence shown here is derived from an EMBL/GenBank/DDBJ whole genome shotgun (WGS) entry which is preliminary data.</text>
</comment>
<dbReference type="Proteomes" id="UP001293718">
    <property type="component" value="Unassembled WGS sequence"/>
</dbReference>
<name>A0ABU5IHR6_9BURK</name>
<sequence length="398" mass="44411">MNFDFNFDFLAQLQAPVDELRALRDAWKPQEALDRILRLPDLLRGDLEVLEIEAHCHQSLGRYTQALVIWERVLAVNPGHLAALCSRPRCMAGAGDVRGAFDLVSRTLVKLPHEAGLLSVWLSLMVTLQGPAPTLAALTDIRAQRRVQGASYNSILEEVRAKLLSLHDPAELAQLDKQDLLGLGNVGLPEAYNFRYIYEQFVALGNNCEFGFVQRKRGAEPLSLFRWTSVKLPELVRLLADRLQGFDAPEHYSLGGNADVEYFLNESRYGTASHTGVRRSDISPDAFLAKLVKRQTFLARKFLEEAQAGHKIFVRKDDGPLATADMQAVEDAMRALGARRFLFVVRADAQHPGGSVSVASPCRVVGYLSNNMPHTCFDEWDRIVAAAYDHFVPGAFKR</sequence>
<dbReference type="RefSeq" id="WP_322466552.1">
    <property type="nucleotide sequence ID" value="NZ_JAXOJX010000030.1"/>
</dbReference>
<dbReference type="EMBL" id="JAXOJX010000030">
    <property type="protein sequence ID" value="MDZ5458483.1"/>
    <property type="molecule type" value="Genomic_DNA"/>
</dbReference>
<accession>A0ABU5IHR6</accession>
<dbReference type="InterPro" id="IPR011990">
    <property type="entry name" value="TPR-like_helical_dom_sf"/>
</dbReference>
<gene>
    <name evidence="1" type="ORF">SM757_18045</name>
</gene>
<evidence type="ECO:0000313" key="2">
    <source>
        <dbReference type="Proteomes" id="UP001293718"/>
    </source>
</evidence>
<reference evidence="1 2" key="1">
    <citation type="submission" date="2023-11" db="EMBL/GenBank/DDBJ databases">
        <title>Draft genome of Azohydromonas lata strain H1 (DSM1123), a polyhydroxyalkanoate producer.</title>
        <authorList>
            <person name="Traversa D."/>
            <person name="D'Addabbo P."/>
            <person name="Pazzani C."/>
            <person name="Manzari C."/>
            <person name="Chiara M."/>
            <person name="Scrascia M."/>
        </authorList>
    </citation>
    <scope>NUCLEOTIDE SEQUENCE [LARGE SCALE GENOMIC DNA]</scope>
    <source>
        <strain evidence="1 2">H1</strain>
    </source>
</reference>
<protein>
    <recommendedName>
        <fullName evidence="3">Tetratricopeptide repeat protein</fullName>
    </recommendedName>
</protein>